<dbReference type="PANTHER" id="PTHR15407:SF28">
    <property type="entry name" value="RIBITOL-5-PHOSPHATE TRANSFERASE FKTN"/>
    <property type="match status" value="1"/>
</dbReference>
<sequence>MYLPLLPLSTPLLLLGLLLLLRRRRRRRPLPLPRLLTLLLLPSLTTARTLLLPPPPIPPHPSDPPSEYKYFREAGTTNLILSHYDARFFPGAPLPPHQHLVALRHLIRSYLVTFERLGAPTWLAHGTLLGWWWGGRVQPWDVDVDAQVLTGTIGGLVEGGWNGSVHWYKAPGGGRRYLLDINPFYGMVGRGQGLNVIDARWIDVENGVYVDITGLREREEGAGDGVVWSCRNAHRYGKGELWPMRETEFEGVRARVPGDVEEVLAREYGRGSLTRGEWMGYKWSPGLERWVRKPEIGSAIAPRNDTDDP</sequence>
<keyword evidence="4 5" id="KW-0472">Membrane</keyword>
<keyword evidence="3 5" id="KW-1133">Transmembrane helix</keyword>
<comment type="caution">
    <text evidence="7">The sequence shown here is derived from an EMBL/GenBank/DDBJ whole genome shotgun (WGS) entry which is preliminary data.</text>
</comment>
<evidence type="ECO:0000313" key="7">
    <source>
        <dbReference type="EMBL" id="KAK0740265.1"/>
    </source>
</evidence>
<dbReference type="Proteomes" id="UP001172155">
    <property type="component" value="Unassembled WGS sequence"/>
</dbReference>
<dbReference type="EMBL" id="JAUKUD010000006">
    <property type="protein sequence ID" value="KAK0740265.1"/>
    <property type="molecule type" value="Genomic_DNA"/>
</dbReference>
<evidence type="ECO:0000256" key="2">
    <source>
        <dbReference type="ARBA" id="ARBA00022692"/>
    </source>
</evidence>
<evidence type="ECO:0000259" key="6">
    <source>
        <dbReference type="Pfam" id="PF04991"/>
    </source>
</evidence>
<name>A0AA40JYM8_9PEZI</name>
<evidence type="ECO:0000313" key="8">
    <source>
        <dbReference type="Proteomes" id="UP001172155"/>
    </source>
</evidence>
<keyword evidence="8" id="KW-1185">Reference proteome</keyword>
<evidence type="ECO:0000256" key="3">
    <source>
        <dbReference type="ARBA" id="ARBA00022989"/>
    </source>
</evidence>
<gene>
    <name evidence="7" type="ORF">B0T18DRAFT_431610</name>
</gene>
<feature type="transmembrane region" description="Helical" evidence="5">
    <location>
        <begin position="6"/>
        <end position="23"/>
    </location>
</feature>
<dbReference type="AlphaFoldDB" id="A0AA40JYM8"/>
<feature type="domain" description="LicD/FKTN/FKRP nucleotidyltransferase" evidence="6">
    <location>
        <begin position="120"/>
        <end position="216"/>
    </location>
</feature>
<dbReference type="InterPro" id="IPR009644">
    <property type="entry name" value="FKTN/MNN4/W02B3.4-1"/>
</dbReference>
<dbReference type="GO" id="GO:0016020">
    <property type="term" value="C:membrane"/>
    <property type="evidence" value="ECO:0007669"/>
    <property type="project" value="UniProtKB-SubCell"/>
</dbReference>
<dbReference type="PANTHER" id="PTHR15407">
    <property type="entry name" value="FUKUTIN-RELATED"/>
    <property type="match status" value="1"/>
</dbReference>
<comment type="subcellular location">
    <subcellularLocation>
        <location evidence="1">Membrane</location>
        <topology evidence="1">Single-pass membrane protein</topology>
    </subcellularLocation>
</comment>
<accession>A0AA40JYM8</accession>
<reference evidence="7" key="1">
    <citation type="submission" date="2023-06" db="EMBL/GenBank/DDBJ databases">
        <title>Genome-scale phylogeny and comparative genomics of the fungal order Sordariales.</title>
        <authorList>
            <consortium name="Lawrence Berkeley National Laboratory"/>
            <person name="Hensen N."/>
            <person name="Bonometti L."/>
            <person name="Westerberg I."/>
            <person name="Brannstrom I.O."/>
            <person name="Guillou S."/>
            <person name="Cros-Aarteil S."/>
            <person name="Calhoun S."/>
            <person name="Haridas S."/>
            <person name="Kuo A."/>
            <person name="Mondo S."/>
            <person name="Pangilinan J."/>
            <person name="Riley R."/>
            <person name="LaButti K."/>
            <person name="Andreopoulos B."/>
            <person name="Lipzen A."/>
            <person name="Chen C."/>
            <person name="Yanf M."/>
            <person name="Daum C."/>
            <person name="Ng V."/>
            <person name="Clum A."/>
            <person name="Steindorff A."/>
            <person name="Ohm R."/>
            <person name="Martin F."/>
            <person name="Silar P."/>
            <person name="Natvig D."/>
            <person name="Lalanne C."/>
            <person name="Gautier V."/>
            <person name="Ament-velasquez S.L."/>
            <person name="Kruys A."/>
            <person name="Hutchinson M.I."/>
            <person name="Powell A.J."/>
            <person name="Barry K."/>
            <person name="Miller A.N."/>
            <person name="Grigoriev I.V."/>
            <person name="Debuchy R."/>
            <person name="Gladieux P."/>
            <person name="Thoren M.H."/>
            <person name="Johannesson H."/>
        </authorList>
    </citation>
    <scope>NUCLEOTIDE SEQUENCE</scope>
    <source>
        <strain evidence="7">SMH3187-1</strain>
    </source>
</reference>
<organism evidence="7 8">
    <name type="scientific">Schizothecium vesticola</name>
    <dbReference type="NCBI Taxonomy" id="314040"/>
    <lineage>
        <taxon>Eukaryota</taxon>
        <taxon>Fungi</taxon>
        <taxon>Dikarya</taxon>
        <taxon>Ascomycota</taxon>
        <taxon>Pezizomycotina</taxon>
        <taxon>Sordariomycetes</taxon>
        <taxon>Sordariomycetidae</taxon>
        <taxon>Sordariales</taxon>
        <taxon>Schizotheciaceae</taxon>
        <taxon>Schizothecium</taxon>
    </lineage>
</organism>
<dbReference type="Pfam" id="PF04991">
    <property type="entry name" value="LicD"/>
    <property type="match status" value="1"/>
</dbReference>
<proteinExistence type="predicted"/>
<evidence type="ECO:0000256" key="1">
    <source>
        <dbReference type="ARBA" id="ARBA00004167"/>
    </source>
</evidence>
<evidence type="ECO:0000256" key="4">
    <source>
        <dbReference type="ARBA" id="ARBA00023136"/>
    </source>
</evidence>
<evidence type="ECO:0000256" key="5">
    <source>
        <dbReference type="SAM" id="Phobius"/>
    </source>
</evidence>
<protein>
    <submittedName>
        <fullName evidence="7">LicD family-domain-containing protein</fullName>
    </submittedName>
</protein>
<dbReference type="GO" id="GO:0009100">
    <property type="term" value="P:glycoprotein metabolic process"/>
    <property type="evidence" value="ECO:0007669"/>
    <property type="project" value="UniProtKB-ARBA"/>
</dbReference>
<keyword evidence="2 5" id="KW-0812">Transmembrane</keyword>
<dbReference type="InterPro" id="IPR007074">
    <property type="entry name" value="LicD/FKTN/FKRP_NTP_transf"/>
</dbReference>